<dbReference type="Proteomes" id="UP001472677">
    <property type="component" value="Unassembled WGS sequence"/>
</dbReference>
<feature type="repeat" description="PPR" evidence="2">
    <location>
        <begin position="147"/>
        <end position="181"/>
    </location>
</feature>
<evidence type="ECO:0000256" key="1">
    <source>
        <dbReference type="ARBA" id="ARBA00022737"/>
    </source>
</evidence>
<comment type="caution">
    <text evidence="3">The sequence shown here is derived from an EMBL/GenBank/DDBJ whole genome shotgun (WGS) entry which is preliminary data.</text>
</comment>
<proteinExistence type="predicted"/>
<evidence type="ECO:0008006" key="5">
    <source>
        <dbReference type="Google" id="ProtNLM"/>
    </source>
</evidence>
<dbReference type="InterPro" id="IPR002885">
    <property type="entry name" value="PPR_rpt"/>
</dbReference>
<organism evidence="3 4">
    <name type="scientific">Hibiscus sabdariffa</name>
    <name type="common">roselle</name>
    <dbReference type="NCBI Taxonomy" id="183260"/>
    <lineage>
        <taxon>Eukaryota</taxon>
        <taxon>Viridiplantae</taxon>
        <taxon>Streptophyta</taxon>
        <taxon>Embryophyta</taxon>
        <taxon>Tracheophyta</taxon>
        <taxon>Spermatophyta</taxon>
        <taxon>Magnoliopsida</taxon>
        <taxon>eudicotyledons</taxon>
        <taxon>Gunneridae</taxon>
        <taxon>Pentapetalae</taxon>
        <taxon>rosids</taxon>
        <taxon>malvids</taxon>
        <taxon>Malvales</taxon>
        <taxon>Malvaceae</taxon>
        <taxon>Malvoideae</taxon>
        <taxon>Hibiscus</taxon>
    </lineage>
</organism>
<keyword evidence="1" id="KW-0677">Repeat</keyword>
<accession>A0ABR2G4S3</accession>
<keyword evidence="4" id="KW-1185">Reference proteome</keyword>
<name>A0ABR2G4S3_9ROSI</name>
<evidence type="ECO:0000313" key="4">
    <source>
        <dbReference type="Proteomes" id="UP001472677"/>
    </source>
</evidence>
<dbReference type="PANTHER" id="PTHR47926">
    <property type="entry name" value="PENTATRICOPEPTIDE REPEAT-CONTAINING PROTEIN"/>
    <property type="match status" value="1"/>
</dbReference>
<dbReference type="Pfam" id="PF01535">
    <property type="entry name" value="PPR"/>
    <property type="match status" value="2"/>
</dbReference>
<dbReference type="Gene3D" id="1.25.40.10">
    <property type="entry name" value="Tetratricopeptide repeat domain"/>
    <property type="match status" value="2"/>
</dbReference>
<gene>
    <name evidence="3" type="ORF">V6N12_046121</name>
</gene>
<protein>
    <recommendedName>
        <fullName evidence="5">Pentatricopeptide repeat-containing protein</fullName>
    </recommendedName>
</protein>
<evidence type="ECO:0000313" key="3">
    <source>
        <dbReference type="EMBL" id="KAK8594051.1"/>
    </source>
</evidence>
<dbReference type="InterPro" id="IPR046960">
    <property type="entry name" value="PPR_At4g14850-like_plant"/>
</dbReference>
<sequence length="187" mass="21652">MLNLETHHHRLLNEFVSFCYQRDLPRAMNAMAGMEMHVIRVDLITYFELINCCLARNAIEQGRLIHKHVSSNGYQPKTFLLNIMVNIEGVLPNMFTFSSVLRACKYGIIKVELEYYVFVKSSLIFVYSKLDKLRDVVYIFKEIETMDLVGWNSIIEGLMQNSDGGEALNQFKRMEKVGFAVDQALNQ</sequence>
<dbReference type="PROSITE" id="PS51375">
    <property type="entry name" value="PPR"/>
    <property type="match status" value="1"/>
</dbReference>
<evidence type="ECO:0000256" key="2">
    <source>
        <dbReference type="PROSITE-ProRule" id="PRU00708"/>
    </source>
</evidence>
<reference evidence="3 4" key="1">
    <citation type="journal article" date="2024" name="G3 (Bethesda)">
        <title>Genome assembly of Hibiscus sabdariffa L. provides insights into metabolisms of medicinal natural products.</title>
        <authorList>
            <person name="Kim T."/>
        </authorList>
    </citation>
    <scope>NUCLEOTIDE SEQUENCE [LARGE SCALE GENOMIC DNA]</scope>
    <source>
        <strain evidence="3">TK-2024</strain>
        <tissue evidence="3">Old leaves</tissue>
    </source>
</reference>
<dbReference type="InterPro" id="IPR011990">
    <property type="entry name" value="TPR-like_helical_dom_sf"/>
</dbReference>
<dbReference type="EMBL" id="JBBPBM010000003">
    <property type="protein sequence ID" value="KAK8594051.1"/>
    <property type="molecule type" value="Genomic_DNA"/>
</dbReference>